<dbReference type="InterPro" id="IPR018060">
    <property type="entry name" value="HTH_AraC"/>
</dbReference>
<evidence type="ECO:0000256" key="1">
    <source>
        <dbReference type="ARBA" id="ARBA00023015"/>
    </source>
</evidence>
<keyword evidence="2" id="KW-0238">DNA-binding</keyword>
<accession>A0ABR9T4T2</accession>
<comment type="caution">
    <text evidence="5">The sequence shown here is derived from an EMBL/GenBank/DDBJ whole genome shotgun (WGS) entry which is preliminary data.</text>
</comment>
<name>A0ABR9T4T2_9SPHI</name>
<dbReference type="PANTHER" id="PTHR43280">
    <property type="entry name" value="ARAC-FAMILY TRANSCRIPTIONAL REGULATOR"/>
    <property type="match status" value="1"/>
</dbReference>
<evidence type="ECO:0000259" key="4">
    <source>
        <dbReference type="PROSITE" id="PS01124"/>
    </source>
</evidence>
<evidence type="ECO:0000313" key="6">
    <source>
        <dbReference type="Proteomes" id="UP000618319"/>
    </source>
</evidence>
<dbReference type="PANTHER" id="PTHR43280:SF32">
    <property type="entry name" value="TRANSCRIPTIONAL REGULATORY PROTEIN"/>
    <property type="match status" value="1"/>
</dbReference>
<gene>
    <name evidence="5" type="ORF">C4F40_06425</name>
</gene>
<dbReference type="PROSITE" id="PS01124">
    <property type="entry name" value="HTH_ARAC_FAMILY_2"/>
    <property type="match status" value="1"/>
</dbReference>
<dbReference type="Gene3D" id="1.10.10.60">
    <property type="entry name" value="Homeodomain-like"/>
    <property type="match status" value="1"/>
</dbReference>
<protein>
    <submittedName>
        <fullName evidence="5">AraC family transcriptional regulator</fullName>
    </submittedName>
</protein>
<dbReference type="InterPro" id="IPR009057">
    <property type="entry name" value="Homeodomain-like_sf"/>
</dbReference>
<organism evidence="5 6">
    <name type="scientific">Sphingobacterium pedocola</name>
    <dbReference type="NCBI Taxonomy" id="2082722"/>
    <lineage>
        <taxon>Bacteria</taxon>
        <taxon>Pseudomonadati</taxon>
        <taxon>Bacteroidota</taxon>
        <taxon>Sphingobacteriia</taxon>
        <taxon>Sphingobacteriales</taxon>
        <taxon>Sphingobacteriaceae</taxon>
        <taxon>Sphingobacterium</taxon>
    </lineage>
</organism>
<evidence type="ECO:0000256" key="2">
    <source>
        <dbReference type="ARBA" id="ARBA00023125"/>
    </source>
</evidence>
<feature type="domain" description="HTH araC/xylS-type" evidence="4">
    <location>
        <begin position="179"/>
        <end position="278"/>
    </location>
</feature>
<dbReference type="Pfam" id="PF12833">
    <property type="entry name" value="HTH_18"/>
    <property type="match status" value="1"/>
</dbReference>
<sequence>MDLRFNKMDNFAVMDISIQTVEASMFSKTFCSEHYHILLTADSTCYQVDDVNYTSGSKSLIFLAPYQRFRIIDALDLHLMQLAFNGDYYCIELHKNEVSCNGLLFNSVYQLPHVEVADDIYLELTSICGKMEKKIYQDTRFTNSIIKSYLQLLLSIASDEKQKFINHHFYFTQLRSEEGIIFQDLVEQFYKTEKSITFYAFRMHMSLPAFSRKIKRVLHKSPSKIIQERTILEGKKLLHLTYKSVKEIAHELCFEDQHYFSRYFKTHVGVSPTYYRQQVGISAAANLSIE</sequence>
<keyword evidence="6" id="KW-1185">Reference proteome</keyword>
<dbReference type="EMBL" id="PSKQ01000017">
    <property type="protein sequence ID" value="MBE8720358.1"/>
    <property type="molecule type" value="Genomic_DNA"/>
</dbReference>
<reference evidence="5 6" key="1">
    <citation type="submission" date="2018-02" db="EMBL/GenBank/DDBJ databases">
        <title>Sphingobacterium KA21.</title>
        <authorList>
            <person name="Vasarhelyi B.M."/>
            <person name="Deshmukh S."/>
            <person name="Balint B."/>
            <person name="Kukolya J."/>
        </authorList>
    </citation>
    <scope>NUCLEOTIDE SEQUENCE [LARGE SCALE GENOMIC DNA]</scope>
    <source>
        <strain evidence="5 6">Ka21</strain>
    </source>
</reference>
<dbReference type="SMART" id="SM00342">
    <property type="entry name" value="HTH_ARAC"/>
    <property type="match status" value="1"/>
</dbReference>
<keyword evidence="3" id="KW-0804">Transcription</keyword>
<evidence type="ECO:0000313" key="5">
    <source>
        <dbReference type="EMBL" id="MBE8720358.1"/>
    </source>
</evidence>
<evidence type="ECO:0000256" key="3">
    <source>
        <dbReference type="ARBA" id="ARBA00023163"/>
    </source>
</evidence>
<keyword evidence="1" id="KW-0805">Transcription regulation</keyword>
<proteinExistence type="predicted"/>
<dbReference type="SUPFAM" id="SSF46689">
    <property type="entry name" value="Homeodomain-like"/>
    <property type="match status" value="1"/>
</dbReference>
<dbReference type="Proteomes" id="UP000618319">
    <property type="component" value="Unassembled WGS sequence"/>
</dbReference>